<dbReference type="AlphaFoldDB" id="A0A6M3IG19"/>
<name>A0A6M3IG19_9ZZZZ</name>
<sequence>MTAKRIVTPERHIGLSTDTKPTHQRAGATFYEYDTDLMKITYDDGTTWVKKEDRTNADSWMFGTPTLSSANNGKARWIRGTTSPLDQKSATGWLANLYGGVQTGDDWARVNIPVNELPVPAFATAKWSYYMSATETMGVNIVIWVHDPDDFDNRAEITQLGGVAGLEKTAGWNAHEFDSTDAGMFYYGEITGTPDTTPTAGTQYTWAQFQADSIFSTYTIYRITIEYGWEASGTFDDAYVADIKLNGQLIPLTPMGGKHKKNVLTTKTLVGGANSAFDVVSNSVDAGTDWDFDFGGTGKITKAILDIGTTALTAEYSLHLFSTPPTCNLHDNVANTSPVTADVPYFVGAIEFSALRDYGTTGHSYSVATISTPGNLALPFDTPILYGVLIAVDAHTPGNVLGSIHLFADMED</sequence>
<accession>A0A6M3IG19</accession>
<proteinExistence type="predicted"/>
<organism evidence="1">
    <name type="scientific">viral metagenome</name>
    <dbReference type="NCBI Taxonomy" id="1070528"/>
    <lineage>
        <taxon>unclassified sequences</taxon>
        <taxon>metagenomes</taxon>
        <taxon>organismal metagenomes</taxon>
    </lineage>
</organism>
<dbReference type="EMBL" id="MT141211">
    <property type="protein sequence ID" value="QJA56311.1"/>
    <property type="molecule type" value="Genomic_DNA"/>
</dbReference>
<dbReference type="EMBL" id="MT142285">
    <property type="protein sequence ID" value="QJA77486.1"/>
    <property type="molecule type" value="Genomic_DNA"/>
</dbReference>
<protein>
    <submittedName>
        <fullName evidence="1">Uncharacterized protein</fullName>
    </submittedName>
</protein>
<reference evidence="1" key="1">
    <citation type="submission" date="2020-03" db="EMBL/GenBank/DDBJ databases">
        <title>The deep terrestrial virosphere.</title>
        <authorList>
            <person name="Holmfeldt K."/>
            <person name="Nilsson E."/>
            <person name="Simone D."/>
            <person name="Lopez-Fernandez M."/>
            <person name="Wu X."/>
            <person name="de Brujin I."/>
            <person name="Lundin D."/>
            <person name="Andersson A."/>
            <person name="Bertilsson S."/>
            <person name="Dopson M."/>
        </authorList>
    </citation>
    <scope>NUCLEOTIDE SEQUENCE</scope>
    <source>
        <strain evidence="2">MM415A01298</strain>
        <strain evidence="1">MM415B01884</strain>
    </source>
</reference>
<gene>
    <name evidence="2" type="ORF">MM415A01298_0002</name>
    <name evidence="1" type="ORF">MM415B01884_0003</name>
</gene>
<evidence type="ECO:0000313" key="2">
    <source>
        <dbReference type="EMBL" id="QJA77486.1"/>
    </source>
</evidence>
<evidence type="ECO:0000313" key="1">
    <source>
        <dbReference type="EMBL" id="QJA56311.1"/>
    </source>
</evidence>